<evidence type="ECO:0000313" key="3">
    <source>
        <dbReference type="Proteomes" id="UP000178089"/>
    </source>
</evidence>
<dbReference type="AlphaFoldDB" id="A0A1G2MYU3"/>
<protein>
    <submittedName>
        <fullName evidence="2">Uncharacterized protein</fullName>
    </submittedName>
</protein>
<feature type="compositionally biased region" description="Polar residues" evidence="1">
    <location>
        <begin position="33"/>
        <end position="42"/>
    </location>
</feature>
<dbReference type="EMBL" id="MHRT01000006">
    <property type="protein sequence ID" value="OHA29004.1"/>
    <property type="molecule type" value="Genomic_DNA"/>
</dbReference>
<comment type="caution">
    <text evidence="2">The sequence shown here is derived from an EMBL/GenBank/DDBJ whole genome shotgun (WGS) entry which is preliminary data.</text>
</comment>
<proteinExistence type="predicted"/>
<organism evidence="2 3">
    <name type="scientific">Candidatus Taylorbacteria bacterium RIFCSPHIGHO2_12_FULL_45_16</name>
    <dbReference type="NCBI Taxonomy" id="1802315"/>
    <lineage>
        <taxon>Bacteria</taxon>
        <taxon>Candidatus Tayloriibacteriota</taxon>
    </lineage>
</organism>
<gene>
    <name evidence="2" type="ORF">A3F51_01945</name>
</gene>
<evidence type="ECO:0000256" key="1">
    <source>
        <dbReference type="SAM" id="MobiDB-lite"/>
    </source>
</evidence>
<dbReference type="STRING" id="1802315.A3F51_01945"/>
<name>A0A1G2MYU3_9BACT</name>
<evidence type="ECO:0000313" key="2">
    <source>
        <dbReference type="EMBL" id="OHA29004.1"/>
    </source>
</evidence>
<feature type="region of interest" description="Disordered" evidence="1">
    <location>
        <begin position="27"/>
        <end position="52"/>
    </location>
</feature>
<reference evidence="2 3" key="1">
    <citation type="journal article" date="2016" name="Nat. Commun.">
        <title>Thousands of microbial genomes shed light on interconnected biogeochemical processes in an aquifer system.</title>
        <authorList>
            <person name="Anantharaman K."/>
            <person name="Brown C.T."/>
            <person name="Hug L.A."/>
            <person name="Sharon I."/>
            <person name="Castelle C.J."/>
            <person name="Probst A.J."/>
            <person name="Thomas B.C."/>
            <person name="Singh A."/>
            <person name="Wilkins M.J."/>
            <person name="Karaoz U."/>
            <person name="Brodie E.L."/>
            <person name="Williams K.H."/>
            <person name="Hubbard S.S."/>
            <person name="Banfield J.F."/>
        </authorList>
    </citation>
    <scope>NUCLEOTIDE SEQUENCE [LARGE SCALE GENOMIC DNA]</scope>
</reference>
<dbReference type="Proteomes" id="UP000178089">
    <property type="component" value="Unassembled WGS sequence"/>
</dbReference>
<sequence length="77" mass="8184">MKNKKLRFCVAVAGGLLLVGLKVPPRQEAVEPTSESQNQSENGWGVVPETTNAQDVTEEALNALGFSLSNTVTVSVK</sequence>
<accession>A0A1G2MYU3</accession>